<organism evidence="1 2">
    <name type="scientific">Molorchus minor</name>
    <dbReference type="NCBI Taxonomy" id="1323400"/>
    <lineage>
        <taxon>Eukaryota</taxon>
        <taxon>Metazoa</taxon>
        <taxon>Ecdysozoa</taxon>
        <taxon>Arthropoda</taxon>
        <taxon>Hexapoda</taxon>
        <taxon>Insecta</taxon>
        <taxon>Pterygota</taxon>
        <taxon>Neoptera</taxon>
        <taxon>Endopterygota</taxon>
        <taxon>Coleoptera</taxon>
        <taxon>Polyphaga</taxon>
        <taxon>Cucujiformia</taxon>
        <taxon>Chrysomeloidea</taxon>
        <taxon>Cerambycidae</taxon>
        <taxon>Lamiinae</taxon>
        <taxon>Monochamini</taxon>
        <taxon>Molorchus</taxon>
    </lineage>
</organism>
<keyword evidence="2" id="KW-1185">Reference proteome</keyword>
<reference evidence="1" key="1">
    <citation type="journal article" date="2023" name="Insect Mol. Biol.">
        <title>Genome sequencing provides insights into the evolution of gene families encoding plant cell wall-degrading enzymes in longhorned beetles.</title>
        <authorList>
            <person name="Shin N.R."/>
            <person name="Okamura Y."/>
            <person name="Kirsch R."/>
            <person name="Pauchet Y."/>
        </authorList>
    </citation>
    <scope>NUCLEOTIDE SEQUENCE</scope>
    <source>
        <strain evidence="1">MMC_N1</strain>
    </source>
</reference>
<comment type="caution">
    <text evidence="1">The sequence shown here is derived from an EMBL/GenBank/DDBJ whole genome shotgun (WGS) entry which is preliminary data.</text>
</comment>
<dbReference type="EMBL" id="JAPWTJ010001427">
    <property type="protein sequence ID" value="KAJ8971836.1"/>
    <property type="molecule type" value="Genomic_DNA"/>
</dbReference>
<proteinExistence type="predicted"/>
<name>A0ABQ9J331_9CUCU</name>
<gene>
    <name evidence="1" type="ORF">NQ317_001549</name>
</gene>
<dbReference type="Proteomes" id="UP001162164">
    <property type="component" value="Unassembled WGS sequence"/>
</dbReference>
<evidence type="ECO:0000313" key="2">
    <source>
        <dbReference type="Proteomes" id="UP001162164"/>
    </source>
</evidence>
<sequence length="86" mass="9824">MAVHEIYKSKCVDWESDISIDPGCLISSIKRKHSFIWLSNQWINGYIVLWGPSMVSDTCRTEEPASGSIVKMTKMEHFKKEVDSST</sequence>
<evidence type="ECO:0000313" key="1">
    <source>
        <dbReference type="EMBL" id="KAJ8971836.1"/>
    </source>
</evidence>
<accession>A0ABQ9J331</accession>
<protein>
    <submittedName>
        <fullName evidence="1">Uncharacterized protein</fullName>
    </submittedName>
</protein>